<dbReference type="EMBL" id="AAMD01000001">
    <property type="protein sequence ID" value="EAU70034.1"/>
    <property type="molecule type" value="Genomic_DNA"/>
</dbReference>
<evidence type="ECO:0000259" key="2">
    <source>
        <dbReference type="Pfam" id="PF00117"/>
    </source>
</evidence>
<dbReference type="GO" id="GO:0005829">
    <property type="term" value="C:cytosol"/>
    <property type="evidence" value="ECO:0007669"/>
    <property type="project" value="TreeGrafter"/>
</dbReference>
<dbReference type="InterPro" id="IPR044992">
    <property type="entry name" value="ChyE-like"/>
</dbReference>
<dbReference type="PANTHER" id="PTHR42695">
    <property type="entry name" value="GLUTAMINE AMIDOTRANSFERASE YLR126C-RELATED"/>
    <property type="match status" value="1"/>
</dbReference>
<accession>Q09EB2</accession>
<dbReference type="Proteomes" id="UP000032702">
    <property type="component" value="Unassembled WGS sequence"/>
</dbReference>
<gene>
    <name evidence="3" type="ORF">STIAU_8330</name>
</gene>
<organism evidence="3 4">
    <name type="scientific">Stigmatella aurantiaca (strain DW4/3-1)</name>
    <dbReference type="NCBI Taxonomy" id="378806"/>
    <lineage>
        <taxon>Bacteria</taxon>
        <taxon>Pseudomonadati</taxon>
        <taxon>Myxococcota</taxon>
        <taxon>Myxococcia</taxon>
        <taxon>Myxococcales</taxon>
        <taxon>Cystobacterineae</taxon>
        <taxon>Archangiaceae</taxon>
        <taxon>Stigmatella</taxon>
    </lineage>
</organism>
<dbReference type="InterPro" id="IPR017926">
    <property type="entry name" value="GATASE"/>
</dbReference>
<evidence type="ECO:0000313" key="3">
    <source>
        <dbReference type="EMBL" id="EAU70034.1"/>
    </source>
</evidence>
<dbReference type="CDD" id="cd01741">
    <property type="entry name" value="GATase1_1"/>
    <property type="match status" value="1"/>
</dbReference>
<feature type="domain" description="Glutamine amidotransferase" evidence="2">
    <location>
        <begin position="63"/>
        <end position="203"/>
    </location>
</feature>
<reference evidence="3 4" key="1">
    <citation type="submission" date="2006-04" db="EMBL/GenBank/DDBJ databases">
        <authorList>
            <person name="Nierman W.C."/>
        </authorList>
    </citation>
    <scope>NUCLEOTIDE SEQUENCE [LARGE SCALE GENOMIC DNA]</scope>
    <source>
        <strain evidence="3 4">DW4/3-1</strain>
    </source>
</reference>
<dbReference type="Gene3D" id="3.40.50.880">
    <property type="match status" value="1"/>
</dbReference>
<dbReference type="PATRIC" id="fig|378806.16.peg.9466"/>
<evidence type="ECO:0000313" key="4">
    <source>
        <dbReference type="Proteomes" id="UP000032702"/>
    </source>
</evidence>
<sequence length="255" mass="27924">MAIPPKPDCCGGSGAPASPEKEREMRAVVFEHDENTGVGRIGPALQQAGFTLVKRFRSVRREDVDAELVVVMGGHMGAYEGAQHPFLHEEIALLAERLANERPCLGICLGAQMMASAAGVDVFPGKNGFEVGAAPVRWTPEGLKDPVIAGVRPRTVVAHWHQDTFKPVPGATLLASTDRYTQQAFRLGNSYGFQFHLELEASVLDSWLTQWPEELNHHGTDISAVRNQLPKLKAAQAELDELMHRLAHHFAKAVR</sequence>
<dbReference type="GO" id="GO:0016740">
    <property type="term" value="F:transferase activity"/>
    <property type="evidence" value="ECO:0007669"/>
    <property type="project" value="UniProtKB-KW"/>
</dbReference>
<feature type="region of interest" description="Disordered" evidence="1">
    <location>
        <begin position="1"/>
        <end position="21"/>
    </location>
</feature>
<dbReference type="Pfam" id="PF00117">
    <property type="entry name" value="GATase"/>
    <property type="match status" value="1"/>
</dbReference>
<dbReference type="PROSITE" id="PS51273">
    <property type="entry name" value="GATASE_TYPE_1"/>
    <property type="match status" value="1"/>
</dbReference>
<dbReference type="SUPFAM" id="SSF52317">
    <property type="entry name" value="Class I glutamine amidotransferase-like"/>
    <property type="match status" value="1"/>
</dbReference>
<comment type="caution">
    <text evidence="3">The sequence shown here is derived from an EMBL/GenBank/DDBJ whole genome shotgun (WGS) entry which is preliminary data.</text>
</comment>
<dbReference type="AlphaFoldDB" id="Q09EB2"/>
<protein>
    <submittedName>
        <fullName evidence="3">Glutamine amidotransferase, class I</fullName>
    </submittedName>
</protein>
<dbReference type="PANTHER" id="PTHR42695:SF5">
    <property type="entry name" value="GLUTAMINE AMIDOTRANSFERASE YLR126C-RELATED"/>
    <property type="match status" value="1"/>
</dbReference>
<evidence type="ECO:0000256" key="1">
    <source>
        <dbReference type="SAM" id="MobiDB-lite"/>
    </source>
</evidence>
<keyword evidence="3" id="KW-0808">Transferase</keyword>
<keyword evidence="3" id="KW-0315">Glutamine amidotransferase</keyword>
<proteinExistence type="predicted"/>
<dbReference type="InterPro" id="IPR029062">
    <property type="entry name" value="Class_I_gatase-like"/>
</dbReference>
<name>Q09EB2_STIAD</name>